<gene>
    <name evidence="1" type="ORF">MuYL_3019</name>
</gene>
<reference evidence="1 2" key="1">
    <citation type="submission" date="2017-08" db="EMBL/GenBank/DDBJ databases">
        <title>Complete genome sequence of Mucilaginibacter sp. strain BJC16-A31.</title>
        <authorList>
            <consortium name="Henan University of Science and Technology"/>
            <person name="You X."/>
        </authorList>
    </citation>
    <scope>NUCLEOTIDE SEQUENCE [LARGE SCALE GENOMIC DNA]</scope>
    <source>
        <strain evidence="1 2">BJC16-A31</strain>
    </source>
</reference>
<sequence length="54" mass="6584">MRRYKSTEFILTNRALIRHNLYHVDTKNHPFKLPFSKQRLFFKKKLKPGVTKLP</sequence>
<dbReference type="AlphaFoldDB" id="A0A223NYX4"/>
<evidence type="ECO:0000313" key="1">
    <source>
        <dbReference type="EMBL" id="ASU34904.1"/>
    </source>
</evidence>
<dbReference type="EMBL" id="CP022743">
    <property type="protein sequence ID" value="ASU34904.1"/>
    <property type="molecule type" value="Genomic_DNA"/>
</dbReference>
<dbReference type="KEGG" id="muc:MuYL_3019"/>
<proteinExistence type="predicted"/>
<evidence type="ECO:0000313" key="2">
    <source>
        <dbReference type="Proteomes" id="UP000215002"/>
    </source>
</evidence>
<organism evidence="1 2">
    <name type="scientific">Mucilaginibacter xinganensis</name>
    <dbReference type="NCBI Taxonomy" id="1234841"/>
    <lineage>
        <taxon>Bacteria</taxon>
        <taxon>Pseudomonadati</taxon>
        <taxon>Bacteroidota</taxon>
        <taxon>Sphingobacteriia</taxon>
        <taxon>Sphingobacteriales</taxon>
        <taxon>Sphingobacteriaceae</taxon>
        <taxon>Mucilaginibacter</taxon>
    </lineage>
</organism>
<keyword evidence="2" id="KW-1185">Reference proteome</keyword>
<name>A0A223NYX4_9SPHI</name>
<protein>
    <submittedName>
        <fullName evidence="1">Uncharacterized protein</fullName>
    </submittedName>
</protein>
<accession>A0A223NYX4</accession>
<dbReference type="Proteomes" id="UP000215002">
    <property type="component" value="Chromosome"/>
</dbReference>